<reference evidence="1 2" key="1">
    <citation type="journal article" date="2013" name="Genome Announc.">
        <title>Draft Genome Sequence of an Alphaproteobacterium, Caenispirillum salinarum AK4(T), Isolated from a Solar Saltern.</title>
        <authorList>
            <person name="Khatri I."/>
            <person name="Singh A."/>
            <person name="Korpole S."/>
            <person name="Pinnaka A.K."/>
            <person name="Subramanian S."/>
        </authorList>
    </citation>
    <scope>NUCLEOTIDE SEQUENCE [LARGE SCALE GENOMIC DNA]</scope>
    <source>
        <strain evidence="1 2">AK4</strain>
    </source>
</reference>
<gene>
    <name evidence="1" type="ORF">C882_2525</name>
</gene>
<dbReference type="RefSeq" id="WP_009538934.1">
    <property type="nucleotide sequence ID" value="NZ_ANHY01000003.1"/>
</dbReference>
<accession>K9HW43</accession>
<name>K9HW43_9PROT</name>
<organism evidence="1 2">
    <name type="scientific">Caenispirillum salinarum AK4</name>
    <dbReference type="NCBI Taxonomy" id="1238182"/>
    <lineage>
        <taxon>Bacteria</taxon>
        <taxon>Pseudomonadati</taxon>
        <taxon>Pseudomonadota</taxon>
        <taxon>Alphaproteobacteria</taxon>
        <taxon>Rhodospirillales</taxon>
        <taxon>Novispirillaceae</taxon>
        <taxon>Caenispirillum</taxon>
    </lineage>
</organism>
<dbReference type="Proteomes" id="UP000009881">
    <property type="component" value="Unassembled WGS sequence"/>
</dbReference>
<proteinExistence type="predicted"/>
<keyword evidence="2" id="KW-1185">Reference proteome</keyword>
<dbReference type="STRING" id="1238182.C882_2525"/>
<evidence type="ECO:0000313" key="1">
    <source>
        <dbReference type="EMBL" id="EKV32446.1"/>
    </source>
</evidence>
<protein>
    <submittedName>
        <fullName evidence="1">Uncharacterized protein</fullName>
    </submittedName>
</protein>
<comment type="caution">
    <text evidence="1">The sequence shown here is derived from an EMBL/GenBank/DDBJ whole genome shotgun (WGS) entry which is preliminary data.</text>
</comment>
<evidence type="ECO:0000313" key="2">
    <source>
        <dbReference type="Proteomes" id="UP000009881"/>
    </source>
</evidence>
<dbReference type="EMBL" id="ANHY01000003">
    <property type="protein sequence ID" value="EKV32446.1"/>
    <property type="molecule type" value="Genomic_DNA"/>
</dbReference>
<dbReference type="AlphaFoldDB" id="K9HW43"/>
<dbReference type="OrthoDB" id="8450447at2"/>
<sequence>MSSRRRSIAVGDHFVKTSDPMQHIWRVESLQEYGDLPPHTKIRELKTGQLITMSVSALLDTRLFRRAADPDPRPEYPEEY</sequence>